<reference evidence="2" key="6">
    <citation type="journal article" date="2002" name="Nature">
        <title>Analysis of the mouse transcriptome based on functional annotation of 60,770 full-length cDNAs.</title>
        <authorList>
            <consortium name="The FANTOM Consortium and the RIKEN Genome Exploration Research Group Phase I and II Team"/>
        </authorList>
    </citation>
    <scope>NUCLEOTIDE SEQUENCE</scope>
    <source>
        <strain evidence="2">C57BL/6J</strain>
        <tissue evidence="2">Cerebellum</tissue>
    </source>
</reference>
<accession>Q8C7X1</accession>
<dbReference type="AlphaFoldDB" id="Q8C7X1"/>
<reference evidence="2" key="2">
    <citation type="journal article" date="2000" name="Genome Res.">
        <title>Normalization and subtraction of cap-trapper-selected cDNAs to prepare full-length cDNA libraries for rapid discovery of new genes.</title>
        <authorList>
            <person name="Carninci P."/>
            <person name="Shibata Y."/>
            <person name="Hayatsu N."/>
            <person name="Sugahara Y."/>
            <person name="Shibata K."/>
            <person name="Itoh M."/>
            <person name="Konno H."/>
            <person name="Okazaki Y."/>
            <person name="Muramatsu M."/>
            <person name="Hayashizaki Y."/>
        </authorList>
    </citation>
    <scope>NUCLEOTIDE SEQUENCE</scope>
    <source>
        <strain evidence="2">C57BL/6J</strain>
        <tissue evidence="2">Cerebellum</tissue>
    </source>
</reference>
<feature type="non-terminal residue" evidence="2">
    <location>
        <position position="1"/>
    </location>
</feature>
<protein>
    <submittedName>
        <fullName evidence="2">Uncharacterized protein</fullName>
    </submittedName>
</protein>
<dbReference type="MGI" id="MGI:3041194">
    <property type="gene designation" value="C230096K16Rik"/>
</dbReference>
<evidence type="ECO:0000256" key="1">
    <source>
        <dbReference type="SAM" id="MobiDB-lite"/>
    </source>
</evidence>
<reference evidence="2" key="7">
    <citation type="journal article" date="2005" name="Science">
        <title>The Transcriptional Landscape of the Mammalian Genome.</title>
        <authorList>
            <consortium name="The FANTOM Consortium"/>
            <consortium name="Riken Genome Exploration Research Group and Genome Science Group (Genome Network Project Core Group)"/>
        </authorList>
    </citation>
    <scope>NUCLEOTIDE SEQUENCE</scope>
    <source>
        <strain evidence="2">C57BL/6J</strain>
        <tissue evidence="2">Cerebellum</tissue>
    </source>
</reference>
<dbReference type="EMBL" id="AK049070">
    <property type="protein sequence ID" value="BAC33532.1"/>
    <property type="molecule type" value="mRNA"/>
</dbReference>
<feature type="region of interest" description="Disordered" evidence="1">
    <location>
        <begin position="1"/>
        <end position="84"/>
    </location>
</feature>
<organism evidence="2">
    <name type="scientific">Mus musculus</name>
    <name type="common">Mouse</name>
    <dbReference type="NCBI Taxonomy" id="10090"/>
    <lineage>
        <taxon>Eukaryota</taxon>
        <taxon>Metazoa</taxon>
        <taxon>Chordata</taxon>
        <taxon>Craniata</taxon>
        <taxon>Vertebrata</taxon>
        <taxon>Euteleostomi</taxon>
        <taxon>Mammalia</taxon>
        <taxon>Eutheria</taxon>
        <taxon>Euarchontoglires</taxon>
        <taxon>Glires</taxon>
        <taxon>Rodentia</taxon>
        <taxon>Myomorpha</taxon>
        <taxon>Muroidea</taxon>
        <taxon>Muridae</taxon>
        <taxon>Murinae</taxon>
        <taxon>Mus</taxon>
        <taxon>Mus</taxon>
    </lineage>
</organism>
<dbReference type="AGR" id="MGI:3041194"/>
<evidence type="ECO:0000313" key="2">
    <source>
        <dbReference type="EMBL" id="BAC33532.1"/>
    </source>
</evidence>
<proteinExistence type="evidence at transcript level"/>
<feature type="compositionally biased region" description="Pro residues" evidence="1">
    <location>
        <begin position="57"/>
        <end position="67"/>
    </location>
</feature>
<reference evidence="2" key="4">
    <citation type="journal article" date="2001" name="Nature">
        <title>Functional annotation of a full-length mouse cDNA collection.</title>
        <authorList>
            <consortium name="The RIKEN Genome Exploration Research Group Phase II Team and the FANTOM Consortium"/>
        </authorList>
    </citation>
    <scope>NUCLEOTIDE SEQUENCE</scope>
    <source>
        <strain evidence="2">C57BL/6J</strain>
        <tissue evidence="2">Cerebellum</tissue>
    </source>
</reference>
<reference evidence="2" key="5">
    <citation type="submission" date="2001-07" db="EMBL/GenBank/DDBJ databases">
        <authorList>
            <person name="Adachi J."/>
            <person name="Aizawa K."/>
            <person name="Akimura T."/>
            <person name="Arakawa T."/>
            <person name="Bono H."/>
            <person name="Carninci P."/>
            <person name="Fukuda S."/>
            <person name="Furuno M."/>
            <person name="Hanagaki T."/>
            <person name="Hara A."/>
            <person name="Hashizume W."/>
            <person name="Hayashida K."/>
            <person name="Hayatsu N."/>
            <person name="Hiramoto K."/>
            <person name="Hiraoka T."/>
            <person name="Hirozane T."/>
            <person name="Hori F."/>
            <person name="Imotani K."/>
            <person name="Ishii Y."/>
            <person name="Itoh M."/>
            <person name="Kagawa I."/>
            <person name="Kasukawa T."/>
            <person name="Katoh H."/>
            <person name="Kawai J."/>
            <person name="Kojima Y."/>
            <person name="Kondo S."/>
            <person name="Konno H."/>
            <person name="Kouda M."/>
            <person name="Koya S."/>
            <person name="Kurihara C."/>
            <person name="Matsuyama T."/>
            <person name="Miyazaki A."/>
            <person name="Murata M."/>
            <person name="Nakamura M."/>
            <person name="Nishi K."/>
            <person name="Nomura K."/>
            <person name="Numazaki R."/>
            <person name="Ohno M."/>
            <person name="Ohsato N."/>
            <person name="Okazaki Y."/>
            <person name="Saito R."/>
            <person name="Saitoh H."/>
            <person name="Sakai C."/>
            <person name="Sakai K."/>
            <person name="Sakazume N."/>
            <person name="Sano H."/>
            <person name="Sasaki D."/>
            <person name="Shibata K."/>
            <person name="Shinagawa A."/>
            <person name="Shiraki T."/>
            <person name="Sogabe Y."/>
            <person name="Tagami M."/>
            <person name="Tagawa A."/>
            <person name="Takahashi F."/>
            <person name="Takaku-Akahira S."/>
            <person name="Takeda Y."/>
            <person name="Tanaka T."/>
            <person name="Tomaru A."/>
            <person name="Toya T."/>
            <person name="Yasunishi A."/>
            <person name="Muramatsu M."/>
            <person name="Hayashizaki Y."/>
        </authorList>
    </citation>
    <scope>NUCLEOTIDE SEQUENCE</scope>
    <source>
        <strain evidence="2">C57BL/6J</strain>
        <tissue evidence="2">Cerebellum</tissue>
    </source>
</reference>
<sequence length="152" mass="16146">LGGLGARGRGSPVWSRVPRARFPSEPPAHPTSGRVGRSQVAARPRACSSPSRLDSGLPPPARAPQLPPSKLGAQPPAPLARNLGAIGTEEASPFPYPERANCWVIWLVGEGRGEEKNHRGLERLPLGTWREPAAVPEAKDCSVASSAERLRC</sequence>
<reference evidence="2" key="1">
    <citation type="journal article" date="1999" name="Methods Enzymol.">
        <title>High-efficiency full-length cDNA cloning.</title>
        <authorList>
            <person name="Carninci P."/>
            <person name="Hayashizaki Y."/>
        </authorList>
    </citation>
    <scope>NUCLEOTIDE SEQUENCE</scope>
    <source>
        <strain evidence="2">C57BL/6J</strain>
        <tissue evidence="2">Cerebellum</tissue>
    </source>
</reference>
<reference evidence="2" key="8">
    <citation type="journal article" date="2005" name="Science">
        <title>Antisense Transcription in the Mammalian Transcriptome.</title>
        <authorList>
            <consortium name="RIKEN Genome Exploration Research Group and Genome Science Group (Genome Network Project Core Group) and the FANTOM Consortium"/>
        </authorList>
    </citation>
    <scope>NUCLEOTIDE SEQUENCE</scope>
    <source>
        <strain evidence="2">C57BL/6J</strain>
        <tissue evidence="2">Cerebellum</tissue>
    </source>
</reference>
<evidence type="ECO:0000313" key="3">
    <source>
        <dbReference type="MGI" id="MGI:3041194"/>
    </source>
</evidence>
<reference evidence="2" key="3">
    <citation type="journal article" date="2000" name="Genome Res.">
        <title>RIKEN integrated sequence analysis (RISA) system--384-format sequencing pipeline with 384 multicapillary sequencer.</title>
        <authorList>
            <person name="Shibata K."/>
            <person name="Itoh M."/>
            <person name="Aizawa K."/>
            <person name="Nagaoka S."/>
            <person name="Sasaki N."/>
            <person name="Carninci P."/>
            <person name="Konno H."/>
            <person name="Akiyama J."/>
            <person name="Nishi K."/>
            <person name="Kitsunai T."/>
            <person name="Tashiro H."/>
            <person name="Itoh M."/>
            <person name="Sumi N."/>
            <person name="Ishii Y."/>
            <person name="Nakamura S."/>
            <person name="Hazama M."/>
            <person name="Nishine T."/>
            <person name="Harada A."/>
            <person name="Yamamoto R."/>
            <person name="Matsumoto H."/>
            <person name="Sakaguchi S."/>
            <person name="Ikegami T."/>
            <person name="Kashiwagi K."/>
            <person name="Fujiwake S."/>
            <person name="Inoue K."/>
            <person name="Togawa Y."/>
            <person name="Izawa M."/>
            <person name="Ohara E."/>
            <person name="Watahiki M."/>
            <person name="Yoneda Y."/>
            <person name="Ishikawa T."/>
            <person name="Ozawa K."/>
            <person name="Tanaka T."/>
            <person name="Matsuura S."/>
            <person name="Kawai J."/>
            <person name="Okazaki Y."/>
            <person name="Muramatsu M."/>
            <person name="Inoue Y."/>
            <person name="Kira A."/>
            <person name="Hayashizaki Y."/>
        </authorList>
    </citation>
    <scope>NUCLEOTIDE SEQUENCE</scope>
    <source>
        <strain evidence="2">C57BL/6J</strain>
        <tissue evidence="2">Cerebellum</tissue>
    </source>
</reference>
<name>Q8C7X1_MOUSE</name>
<gene>
    <name evidence="3" type="primary">C230096K16Rik</name>
</gene>